<protein>
    <submittedName>
        <fullName evidence="2">Uncharacterized protein</fullName>
    </submittedName>
</protein>
<dbReference type="GeneID" id="94425196"/>
<evidence type="ECO:0000256" key="1">
    <source>
        <dbReference type="SAM" id="MobiDB-lite"/>
    </source>
</evidence>
<proteinExistence type="predicted"/>
<dbReference type="Proteomes" id="UP000221165">
    <property type="component" value="Unassembled WGS sequence"/>
</dbReference>
<name>A0A2C6L7A5_9APIC</name>
<feature type="compositionally biased region" description="Basic and acidic residues" evidence="1">
    <location>
        <begin position="33"/>
        <end position="53"/>
    </location>
</feature>
<organism evidence="2 3">
    <name type="scientific">Cystoisospora suis</name>
    <dbReference type="NCBI Taxonomy" id="483139"/>
    <lineage>
        <taxon>Eukaryota</taxon>
        <taxon>Sar</taxon>
        <taxon>Alveolata</taxon>
        <taxon>Apicomplexa</taxon>
        <taxon>Conoidasida</taxon>
        <taxon>Coccidia</taxon>
        <taxon>Eucoccidiorida</taxon>
        <taxon>Eimeriorina</taxon>
        <taxon>Sarcocystidae</taxon>
        <taxon>Cystoisospora</taxon>
    </lineage>
</organism>
<reference evidence="2 3" key="1">
    <citation type="journal article" date="2017" name="Int. J. Parasitol.">
        <title>The genome of the protozoan parasite Cystoisospora suis and a reverse vaccinology approach to identify vaccine candidates.</title>
        <authorList>
            <person name="Palmieri N."/>
            <person name="Shrestha A."/>
            <person name="Ruttkowski B."/>
            <person name="Beck T."/>
            <person name="Vogl C."/>
            <person name="Tomley F."/>
            <person name="Blake D.P."/>
            <person name="Joachim A."/>
        </authorList>
    </citation>
    <scope>NUCLEOTIDE SEQUENCE [LARGE SCALE GENOMIC DNA]</scope>
    <source>
        <strain evidence="2 3">Wien I</strain>
    </source>
</reference>
<evidence type="ECO:0000313" key="2">
    <source>
        <dbReference type="EMBL" id="PHJ24377.1"/>
    </source>
</evidence>
<dbReference type="AlphaFoldDB" id="A0A2C6L7A5"/>
<evidence type="ECO:0000313" key="3">
    <source>
        <dbReference type="Proteomes" id="UP000221165"/>
    </source>
</evidence>
<keyword evidence="3" id="KW-1185">Reference proteome</keyword>
<feature type="compositionally biased region" description="Pro residues" evidence="1">
    <location>
        <begin position="79"/>
        <end position="88"/>
    </location>
</feature>
<gene>
    <name evidence="2" type="ORF">CSUI_001781</name>
</gene>
<sequence>MARVSRHTREQSSVGGHNAFVFYSVPVHITGGDSRDQEEERRGRQSGFERDGRSFSPSTRIPFTGTWACGPEYRRGRPNPSPAPFSEC</sequence>
<comment type="caution">
    <text evidence="2">The sequence shown here is derived from an EMBL/GenBank/DDBJ whole genome shotgun (WGS) entry which is preliminary data.</text>
</comment>
<dbReference type="VEuPathDB" id="ToxoDB:CSUI_001781"/>
<accession>A0A2C6L7A5</accession>
<dbReference type="RefSeq" id="XP_067926050.1">
    <property type="nucleotide sequence ID" value="XM_068061985.1"/>
</dbReference>
<dbReference type="EMBL" id="MIGC01000708">
    <property type="protein sequence ID" value="PHJ24377.1"/>
    <property type="molecule type" value="Genomic_DNA"/>
</dbReference>
<feature type="region of interest" description="Disordered" evidence="1">
    <location>
        <begin position="29"/>
        <end position="88"/>
    </location>
</feature>